<accession>A0AA37T482</accession>
<dbReference type="InterPro" id="IPR036147">
    <property type="entry name" value="Anti-sigma_E_RseA_N_sf"/>
</dbReference>
<proteinExistence type="predicted"/>
<comment type="caution">
    <text evidence="2">The sequence shown here is derived from an EMBL/GenBank/DDBJ whole genome shotgun (WGS) entry which is preliminary data.</text>
</comment>
<protein>
    <recommendedName>
        <fullName evidence="1">Anti sigma-E protein RseA N-terminal domain-containing protein</fullName>
    </recommendedName>
</protein>
<dbReference type="AlphaFoldDB" id="A0AA37T482"/>
<dbReference type="GO" id="GO:0016989">
    <property type="term" value="F:sigma factor antagonist activity"/>
    <property type="evidence" value="ECO:0007669"/>
    <property type="project" value="InterPro"/>
</dbReference>
<dbReference type="PANTHER" id="PTHR38104:SF1">
    <property type="entry name" value="ANTI-SIGMA-E FACTOR RSEA"/>
    <property type="match status" value="1"/>
</dbReference>
<dbReference type="Pfam" id="PF03872">
    <property type="entry name" value="RseA_N"/>
    <property type="match status" value="1"/>
</dbReference>
<organism evidence="2 3">
    <name type="scientific">Marinibactrum halimedae</name>
    <dbReference type="NCBI Taxonomy" id="1444977"/>
    <lineage>
        <taxon>Bacteria</taxon>
        <taxon>Pseudomonadati</taxon>
        <taxon>Pseudomonadota</taxon>
        <taxon>Gammaproteobacteria</taxon>
        <taxon>Cellvibrionales</taxon>
        <taxon>Cellvibrionaceae</taxon>
        <taxon>Marinibactrum</taxon>
    </lineage>
</organism>
<dbReference type="PANTHER" id="PTHR38104">
    <property type="match status" value="1"/>
</dbReference>
<evidence type="ECO:0000313" key="2">
    <source>
        <dbReference type="EMBL" id="GLS26579.1"/>
    </source>
</evidence>
<dbReference type="InterPro" id="IPR005572">
    <property type="entry name" value="Anti-sigma_E_RseA_N"/>
</dbReference>
<sequence length="245" mass="25784">MAQPNGKETMAESLSALMDGETSEFELRRVLSSLDDTPDLKRSWSRYHLARGAMKRELPLDITVDLSAAIADSIADEPAHTVVLDSTVDSSTANSTPATSEKSVKWLGGLGKMAVAASVAMVTVLVAQQVVNDAQQTPSVDKDIVADATPVTPTVNEPVTAPVSLPIGYGTDSIAARTVSAGAGNNAVRRTSSSPLVFVPRTEAKVSHPGLEEYLNQIMVEHAQTGIAAPGSLPFNRVPRVEAKP</sequence>
<dbReference type="Proteomes" id="UP001156870">
    <property type="component" value="Unassembled WGS sequence"/>
</dbReference>
<dbReference type="CDD" id="cd16328">
    <property type="entry name" value="RseA_N"/>
    <property type="match status" value="1"/>
</dbReference>
<name>A0AA37T482_9GAMM</name>
<feature type="domain" description="Anti sigma-E protein RseA N-terminal" evidence="1">
    <location>
        <begin position="11"/>
        <end position="91"/>
    </location>
</feature>
<dbReference type="SUPFAM" id="SSF89069">
    <property type="entry name" value="N-terminal, cytoplasmic domain of anti-sigmaE factor RseA"/>
    <property type="match status" value="1"/>
</dbReference>
<dbReference type="RefSeq" id="WP_232593148.1">
    <property type="nucleotide sequence ID" value="NZ_BSPD01000056.1"/>
</dbReference>
<dbReference type="InterPro" id="IPR052383">
    <property type="entry name" value="Anti-sigma-E_RseA-like"/>
</dbReference>
<evidence type="ECO:0000259" key="1">
    <source>
        <dbReference type="Pfam" id="PF03872"/>
    </source>
</evidence>
<dbReference type="Gene3D" id="1.10.10.880">
    <property type="entry name" value="Anti sigma-E protein RseA, N-terminal domain"/>
    <property type="match status" value="1"/>
</dbReference>
<dbReference type="EMBL" id="BSPD01000056">
    <property type="protein sequence ID" value="GLS26579.1"/>
    <property type="molecule type" value="Genomic_DNA"/>
</dbReference>
<gene>
    <name evidence="2" type="ORF">GCM10007877_22950</name>
</gene>
<evidence type="ECO:0000313" key="3">
    <source>
        <dbReference type="Proteomes" id="UP001156870"/>
    </source>
</evidence>
<reference evidence="2 3" key="1">
    <citation type="journal article" date="2014" name="Int. J. Syst. Evol. Microbiol.">
        <title>Complete genome sequence of Corynebacterium casei LMG S-19264T (=DSM 44701T), isolated from a smear-ripened cheese.</title>
        <authorList>
            <consortium name="US DOE Joint Genome Institute (JGI-PGF)"/>
            <person name="Walter F."/>
            <person name="Albersmeier A."/>
            <person name="Kalinowski J."/>
            <person name="Ruckert C."/>
        </authorList>
    </citation>
    <scope>NUCLEOTIDE SEQUENCE [LARGE SCALE GENOMIC DNA]</scope>
    <source>
        <strain evidence="2 3">NBRC 110095</strain>
    </source>
</reference>
<keyword evidence="3" id="KW-1185">Reference proteome</keyword>